<dbReference type="Proteomes" id="UP001183629">
    <property type="component" value="Unassembled WGS sequence"/>
</dbReference>
<feature type="transmembrane region" description="Helical" evidence="2">
    <location>
        <begin position="65"/>
        <end position="83"/>
    </location>
</feature>
<dbReference type="GO" id="GO:0043546">
    <property type="term" value="F:molybdopterin cofactor binding"/>
    <property type="evidence" value="ECO:0007669"/>
    <property type="project" value="TreeGrafter"/>
</dbReference>
<organism evidence="4 5">
    <name type="scientific">Catenuloplanes niger</name>
    <dbReference type="NCBI Taxonomy" id="587534"/>
    <lineage>
        <taxon>Bacteria</taxon>
        <taxon>Bacillati</taxon>
        <taxon>Actinomycetota</taxon>
        <taxon>Actinomycetes</taxon>
        <taxon>Micromonosporales</taxon>
        <taxon>Micromonosporaceae</taxon>
        <taxon>Catenuloplanes</taxon>
    </lineage>
</organism>
<dbReference type="PANTHER" id="PTHR19372">
    <property type="entry name" value="SULFITE REDUCTASE"/>
    <property type="match status" value="1"/>
</dbReference>
<dbReference type="SUPFAM" id="SSF56524">
    <property type="entry name" value="Oxidoreductase molybdopterin-binding domain"/>
    <property type="match status" value="1"/>
</dbReference>
<keyword evidence="2" id="KW-0472">Membrane</keyword>
<dbReference type="SUPFAM" id="SSF81296">
    <property type="entry name" value="E set domains"/>
    <property type="match status" value="1"/>
</dbReference>
<dbReference type="PANTHER" id="PTHR19372:SF7">
    <property type="entry name" value="SULFITE OXIDASE, MITOCHONDRIAL"/>
    <property type="match status" value="1"/>
</dbReference>
<dbReference type="GO" id="GO:0020037">
    <property type="term" value="F:heme binding"/>
    <property type="evidence" value="ECO:0007669"/>
    <property type="project" value="TreeGrafter"/>
</dbReference>
<feature type="compositionally biased region" description="Low complexity" evidence="1">
    <location>
        <begin position="148"/>
        <end position="160"/>
    </location>
</feature>
<reference evidence="4 5" key="1">
    <citation type="submission" date="2023-07" db="EMBL/GenBank/DDBJ databases">
        <title>Sequencing the genomes of 1000 actinobacteria strains.</title>
        <authorList>
            <person name="Klenk H.-P."/>
        </authorList>
    </citation>
    <scope>NUCLEOTIDE SEQUENCE [LARGE SCALE GENOMIC DNA]</scope>
    <source>
        <strain evidence="4 5">DSM 44711</strain>
    </source>
</reference>
<keyword evidence="5" id="KW-1185">Reference proteome</keyword>
<dbReference type="InterPro" id="IPR014756">
    <property type="entry name" value="Ig_E-set"/>
</dbReference>
<dbReference type="InterPro" id="IPR000572">
    <property type="entry name" value="OxRdtase_Mopterin-bd_dom"/>
</dbReference>
<dbReference type="AlphaFoldDB" id="A0AAE3ZWA2"/>
<feature type="region of interest" description="Disordered" evidence="1">
    <location>
        <begin position="141"/>
        <end position="196"/>
    </location>
</feature>
<gene>
    <name evidence="4" type="ORF">J2S44_007433</name>
</gene>
<feature type="transmembrane region" description="Helical" evidence="2">
    <location>
        <begin position="90"/>
        <end position="109"/>
    </location>
</feature>
<name>A0AAE3ZWA2_9ACTN</name>
<dbReference type="RefSeq" id="WP_310424201.1">
    <property type="nucleotide sequence ID" value="NZ_JAVDYC010000001.1"/>
</dbReference>
<feature type="domain" description="Oxidoreductase molybdopterin-binding" evidence="3">
    <location>
        <begin position="270"/>
        <end position="422"/>
    </location>
</feature>
<keyword evidence="2" id="KW-0812">Transmembrane</keyword>
<feature type="compositionally biased region" description="Basic and acidic residues" evidence="1">
    <location>
        <begin position="161"/>
        <end position="185"/>
    </location>
</feature>
<feature type="region of interest" description="Disordered" evidence="1">
    <location>
        <begin position="526"/>
        <end position="545"/>
    </location>
</feature>
<evidence type="ECO:0000313" key="5">
    <source>
        <dbReference type="Proteomes" id="UP001183629"/>
    </source>
</evidence>
<feature type="transmembrane region" description="Helical" evidence="2">
    <location>
        <begin position="200"/>
        <end position="221"/>
    </location>
</feature>
<evidence type="ECO:0000259" key="3">
    <source>
        <dbReference type="Pfam" id="PF00174"/>
    </source>
</evidence>
<accession>A0AAE3ZWA2</accession>
<dbReference type="Gene3D" id="2.60.40.650">
    <property type="match status" value="1"/>
</dbReference>
<sequence>MRWRSDLLSGLIAAGAGVAAGELLAAAARPGASPVLSVGAAVIDATPTPVKEFAVRTAGTADKPLLLTGIAILTALLAAALGIAARRRPLWGVLGFAAFGVAGAVAAVTRPGAESADVLPSALAGLLAAVALTALTALRPGTAPPAEAPTAAGHEPTAAGHEPDAAGHDLTTADHDPATPEHERTTATANLSGERSRRGFLTTATALSVGAVVAGGLTGLLRRRATSSLAESRAAVRLPAPAEPAPPLPPGTPPDFLTRNADFYRVDTALTVPRIDPADWRLRIHGMVRNPVTLSLDDLLRRRTVERFLTLTCVSNEVGGPYTGTARWLGVPLAALLDELGVDPGADQLVARGADGMTIGTPTRIVRDGRDAMLAVGMNGEPLPVTHGFPVRMLTPGLYGYAGSCKWITELELTTFAAYDAYWVERGWAAEGPAKTASRIDRPAPFTRLESGTNATISGVAWALHTGIASVEVQIDDGPWQAATVLPPPSDDTWVQWRLPWKPAPGGHTLRVRATDRAGAVQTDARATPFPDGATGRHTISVSAV</sequence>
<evidence type="ECO:0000256" key="1">
    <source>
        <dbReference type="SAM" id="MobiDB-lite"/>
    </source>
</evidence>
<keyword evidence="2" id="KW-1133">Transmembrane helix</keyword>
<evidence type="ECO:0000313" key="4">
    <source>
        <dbReference type="EMBL" id="MDR7327183.1"/>
    </source>
</evidence>
<dbReference type="EMBL" id="JAVDYC010000001">
    <property type="protein sequence ID" value="MDR7327183.1"/>
    <property type="molecule type" value="Genomic_DNA"/>
</dbReference>
<dbReference type="GO" id="GO:0006790">
    <property type="term" value="P:sulfur compound metabolic process"/>
    <property type="evidence" value="ECO:0007669"/>
    <property type="project" value="TreeGrafter"/>
</dbReference>
<dbReference type="Pfam" id="PF00174">
    <property type="entry name" value="Oxidored_molyb"/>
    <property type="match status" value="1"/>
</dbReference>
<feature type="transmembrane region" description="Helical" evidence="2">
    <location>
        <begin position="121"/>
        <end position="138"/>
    </location>
</feature>
<evidence type="ECO:0000256" key="2">
    <source>
        <dbReference type="SAM" id="Phobius"/>
    </source>
</evidence>
<proteinExistence type="predicted"/>
<dbReference type="InterPro" id="IPR036374">
    <property type="entry name" value="OxRdtase_Mopterin-bd_sf"/>
</dbReference>
<dbReference type="Gene3D" id="3.90.420.10">
    <property type="entry name" value="Oxidoreductase, molybdopterin-binding domain"/>
    <property type="match status" value="1"/>
</dbReference>
<comment type="caution">
    <text evidence="4">The sequence shown here is derived from an EMBL/GenBank/DDBJ whole genome shotgun (WGS) entry which is preliminary data.</text>
</comment>
<protein>
    <submittedName>
        <fullName evidence="4">DMSO/TMAO reductase YedYZ molybdopterin-dependent catalytic subunit</fullName>
    </submittedName>
</protein>
<dbReference type="GO" id="GO:0008482">
    <property type="term" value="F:sulfite oxidase activity"/>
    <property type="evidence" value="ECO:0007669"/>
    <property type="project" value="TreeGrafter"/>
</dbReference>